<dbReference type="EMBL" id="ML738651">
    <property type="protein sequence ID" value="KAE8160849.1"/>
    <property type="molecule type" value="Genomic_DNA"/>
</dbReference>
<dbReference type="AlphaFoldDB" id="A0A5N6UQD3"/>
<dbReference type="Gene3D" id="3.40.50.1820">
    <property type="entry name" value="alpha/beta hydrolase"/>
    <property type="match status" value="1"/>
</dbReference>
<dbReference type="GO" id="GO:0047837">
    <property type="term" value="F:D-xylose 1-dehydrogenase (NADP+) activity"/>
    <property type="evidence" value="ECO:0007669"/>
    <property type="project" value="UniProtKB-EC"/>
</dbReference>
<dbReference type="InterPro" id="IPR055170">
    <property type="entry name" value="GFO_IDH_MocA-like_dom"/>
</dbReference>
<dbReference type="SUPFAM" id="SSF53474">
    <property type="entry name" value="alpha/beta-Hydrolases"/>
    <property type="match status" value="1"/>
</dbReference>
<reference evidence="9 10" key="1">
    <citation type="submission" date="2019-04" db="EMBL/GenBank/DDBJ databases">
        <title>Friends and foes A comparative genomics study of 23 Aspergillus species from section Flavi.</title>
        <authorList>
            <consortium name="DOE Joint Genome Institute"/>
            <person name="Kjaerbolling I."/>
            <person name="Vesth T."/>
            <person name="Frisvad J.C."/>
            <person name="Nybo J.L."/>
            <person name="Theobald S."/>
            <person name="Kildgaard S."/>
            <person name="Isbrandt T."/>
            <person name="Kuo A."/>
            <person name="Sato A."/>
            <person name="Lyhne E.K."/>
            <person name="Kogle M.E."/>
            <person name="Wiebenga A."/>
            <person name="Kun R.S."/>
            <person name="Lubbers R.J."/>
            <person name="Makela M.R."/>
            <person name="Barry K."/>
            <person name="Chovatia M."/>
            <person name="Clum A."/>
            <person name="Daum C."/>
            <person name="Haridas S."/>
            <person name="He G."/>
            <person name="LaButti K."/>
            <person name="Lipzen A."/>
            <person name="Mondo S."/>
            <person name="Riley R."/>
            <person name="Salamov A."/>
            <person name="Simmons B.A."/>
            <person name="Magnuson J.K."/>
            <person name="Henrissat B."/>
            <person name="Mortensen U.H."/>
            <person name="Larsen T.O."/>
            <person name="Devries R.P."/>
            <person name="Grigoriev I.V."/>
            <person name="Machida M."/>
            <person name="Baker S.E."/>
            <person name="Andersen M.R."/>
        </authorList>
    </citation>
    <scope>NUCLEOTIDE SEQUENCE [LARGE SCALE GENOMIC DNA]</scope>
    <source>
        <strain evidence="9 10">CBS 117626</strain>
    </source>
</reference>
<sequence length="605" mass="66346">MSNSNPAILLVHGAWHTPAHYAEFTSVLRSKGHEVHVPRLLSVNGARPPNTDLFSDTDLIRSYVESLAEAGREIVVLMHSYGGQVGTNALVGLGTETRKQQGRTGGVVRLIYIAAFAVTENNSMISIVEAFGHGELIPLAFDFAEDKSCVSRDPKNLIIGPGRSDEETDAYIAAMPRWNGKAMYQAVERCAWRDIPVSYIYSTADMTVPLDYQKSFVEKIRETGRDVDTFEVETGHCPTFTKFEEVANIVNSVVKFAKDLLIDPSTRGVHDVTHNLAAVASSTSLQKAQDFLSAVNAPSNTTAYGSYESLLANPTVEIVYISTPHSHHFRNARAALLAGKHVLLEKAFTVNAAQARILVQLAREKRLFLMEAMWTRFFPLMQYVRQLIKDGAIGVVQRVVADRNLGRDVEKLYGKEHRLVNPALAGGALLDLAIYPLTWIFQILYHDGPLSSGTTGSSPHISSSLVQYTPTGVDETATVIVTFPESKTQGIATASLRVTSDPTDPGIRILGDKGQIQIFGPAARPLGIAVVAYGEGSPKIVERKDFEIPVGHGLFWEADACARYLVEGKTESDLMPLDETLLIMDVMDRVREENGLRYPADVEAH</sequence>
<evidence type="ECO:0000256" key="5">
    <source>
        <dbReference type="ARBA" id="ARBA00049233"/>
    </source>
</evidence>
<dbReference type="Proteomes" id="UP000326950">
    <property type="component" value="Unassembled WGS sequence"/>
</dbReference>
<evidence type="ECO:0000259" key="8">
    <source>
        <dbReference type="Pfam" id="PF22725"/>
    </source>
</evidence>
<evidence type="ECO:0000256" key="4">
    <source>
        <dbReference type="ARBA" id="ARBA00042988"/>
    </source>
</evidence>
<dbReference type="Pfam" id="PF12697">
    <property type="entry name" value="Abhydrolase_6"/>
    <property type="match status" value="1"/>
</dbReference>
<dbReference type="EC" id="1.1.1.179" evidence="3"/>
<organism evidence="9 10">
    <name type="scientific">Aspergillus tamarii</name>
    <dbReference type="NCBI Taxonomy" id="41984"/>
    <lineage>
        <taxon>Eukaryota</taxon>
        <taxon>Fungi</taxon>
        <taxon>Dikarya</taxon>
        <taxon>Ascomycota</taxon>
        <taxon>Pezizomycotina</taxon>
        <taxon>Eurotiomycetes</taxon>
        <taxon>Eurotiomycetidae</taxon>
        <taxon>Eurotiales</taxon>
        <taxon>Aspergillaceae</taxon>
        <taxon>Aspergillus</taxon>
        <taxon>Aspergillus subgen. Circumdati</taxon>
    </lineage>
</organism>
<feature type="domain" description="GFO/IDH/MocA-like oxidoreductase" evidence="8">
    <location>
        <begin position="382"/>
        <end position="516"/>
    </location>
</feature>
<dbReference type="Pfam" id="PF22725">
    <property type="entry name" value="GFO_IDH_MocA_C3"/>
    <property type="match status" value="1"/>
</dbReference>
<dbReference type="Pfam" id="PF01408">
    <property type="entry name" value="GFO_IDH_MocA"/>
    <property type="match status" value="1"/>
</dbReference>
<evidence type="ECO:0000259" key="7">
    <source>
        <dbReference type="Pfam" id="PF12697"/>
    </source>
</evidence>
<dbReference type="PANTHER" id="PTHR22604:SF115">
    <property type="entry name" value="DIHYDRODIOL DEHYDROGENASE, PUTATIVE (AFU_ORTHOLOGUE AFUA_1G07520)-RELATED"/>
    <property type="match status" value="1"/>
</dbReference>
<evidence type="ECO:0000259" key="6">
    <source>
        <dbReference type="Pfam" id="PF01408"/>
    </source>
</evidence>
<comment type="similarity">
    <text evidence="1">Belongs to the Gfo/Idh/MocA family.</text>
</comment>
<evidence type="ECO:0000256" key="3">
    <source>
        <dbReference type="ARBA" id="ARBA00038984"/>
    </source>
</evidence>
<proteinExistence type="inferred from homology"/>
<name>A0A5N6UQD3_ASPTM</name>
<evidence type="ECO:0000313" key="10">
    <source>
        <dbReference type="Proteomes" id="UP000326950"/>
    </source>
</evidence>
<feature type="domain" description="AB hydrolase-1" evidence="7">
    <location>
        <begin position="8"/>
        <end position="248"/>
    </location>
</feature>
<dbReference type="SUPFAM" id="SSF55347">
    <property type="entry name" value="Glyceraldehyde-3-phosphate dehydrogenase-like, C-terminal domain"/>
    <property type="match status" value="1"/>
</dbReference>
<keyword evidence="10" id="KW-1185">Reference proteome</keyword>
<dbReference type="PANTHER" id="PTHR22604">
    <property type="entry name" value="OXIDOREDUCTASES"/>
    <property type="match status" value="1"/>
</dbReference>
<evidence type="ECO:0000313" key="9">
    <source>
        <dbReference type="EMBL" id="KAE8160849.1"/>
    </source>
</evidence>
<accession>A0A5N6UQD3</accession>
<dbReference type="OrthoDB" id="2129491at2759"/>
<evidence type="ECO:0000256" key="2">
    <source>
        <dbReference type="ARBA" id="ARBA00023002"/>
    </source>
</evidence>
<evidence type="ECO:0000256" key="1">
    <source>
        <dbReference type="ARBA" id="ARBA00010928"/>
    </source>
</evidence>
<dbReference type="InterPro" id="IPR000073">
    <property type="entry name" value="AB_hydrolase_1"/>
</dbReference>
<dbReference type="InterPro" id="IPR000683">
    <property type="entry name" value="Gfo/Idh/MocA-like_OxRdtase_N"/>
</dbReference>
<dbReference type="Gene3D" id="3.40.50.720">
    <property type="entry name" value="NAD(P)-binding Rossmann-like Domain"/>
    <property type="match status" value="1"/>
</dbReference>
<gene>
    <name evidence="9" type="ORF">BDV40DRAFT_301941</name>
</gene>
<dbReference type="InterPro" id="IPR050984">
    <property type="entry name" value="Gfo/Idh/MocA_domain"/>
</dbReference>
<dbReference type="InterPro" id="IPR029058">
    <property type="entry name" value="AB_hydrolase_fold"/>
</dbReference>
<comment type="catalytic activity">
    <reaction evidence="5">
        <text>D-xylose + NADP(+) = D-xylono-1,5-lactone + NADPH + H(+)</text>
        <dbReference type="Rhea" id="RHEA:22000"/>
        <dbReference type="ChEBI" id="CHEBI:15378"/>
        <dbReference type="ChEBI" id="CHEBI:15867"/>
        <dbReference type="ChEBI" id="CHEBI:53455"/>
        <dbReference type="ChEBI" id="CHEBI:57783"/>
        <dbReference type="ChEBI" id="CHEBI:58349"/>
        <dbReference type="EC" id="1.1.1.179"/>
    </reaction>
</comment>
<dbReference type="SUPFAM" id="SSF51735">
    <property type="entry name" value="NAD(P)-binding Rossmann-fold domains"/>
    <property type="match status" value="1"/>
</dbReference>
<protein>
    <recommendedName>
        <fullName evidence="3">D-xylose 1-dehydrogenase (NADP(+), D-xylono-1,5-lactone-forming)</fullName>
        <ecNumber evidence="3">1.1.1.179</ecNumber>
    </recommendedName>
    <alternativeName>
        <fullName evidence="4">D-xylose-NADP dehydrogenase</fullName>
    </alternativeName>
</protein>
<feature type="domain" description="Gfo/Idh/MocA-like oxidoreductase N-terminal" evidence="6">
    <location>
        <begin position="275"/>
        <end position="370"/>
    </location>
</feature>
<dbReference type="GO" id="GO:0000166">
    <property type="term" value="F:nucleotide binding"/>
    <property type="evidence" value="ECO:0007669"/>
    <property type="project" value="InterPro"/>
</dbReference>
<keyword evidence="2" id="KW-0560">Oxidoreductase</keyword>
<dbReference type="InterPro" id="IPR036291">
    <property type="entry name" value="NAD(P)-bd_dom_sf"/>
</dbReference>
<dbReference type="Gene3D" id="3.30.360.10">
    <property type="entry name" value="Dihydrodipicolinate Reductase, domain 2"/>
    <property type="match status" value="1"/>
</dbReference>